<name>A0A4Q7NCH7_9BURK</name>
<keyword evidence="1" id="KW-0732">Signal</keyword>
<protein>
    <submittedName>
        <fullName evidence="2">Uncharacterized protein</fullName>
    </submittedName>
</protein>
<proteinExistence type="predicted"/>
<keyword evidence="3" id="KW-1185">Reference proteome</keyword>
<organism evidence="2 3">
    <name type="scientific">Pigmentiphaga kullae</name>
    <dbReference type="NCBI Taxonomy" id="151784"/>
    <lineage>
        <taxon>Bacteria</taxon>
        <taxon>Pseudomonadati</taxon>
        <taxon>Pseudomonadota</taxon>
        <taxon>Betaproteobacteria</taxon>
        <taxon>Burkholderiales</taxon>
        <taxon>Alcaligenaceae</taxon>
        <taxon>Pigmentiphaga</taxon>
    </lineage>
</organism>
<comment type="caution">
    <text evidence="2">The sequence shown here is derived from an EMBL/GenBank/DDBJ whole genome shotgun (WGS) entry which is preliminary data.</text>
</comment>
<dbReference type="OrthoDB" id="8547624at2"/>
<feature type="chain" id="PRO_5020614818" evidence="1">
    <location>
        <begin position="21"/>
        <end position="129"/>
    </location>
</feature>
<dbReference type="EMBL" id="SGXC01000002">
    <property type="protein sequence ID" value="RZS80649.1"/>
    <property type="molecule type" value="Genomic_DNA"/>
</dbReference>
<accession>A0A4Q7NCH7</accession>
<dbReference type="RefSeq" id="WP_130358289.1">
    <property type="nucleotide sequence ID" value="NZ_SGXC01000002.1"/>
</dbReference>
<gene>
    <name evidence="2" type="ORF">EV675_3261</name>
</gene>
<dbReference type="Proteomes" id="UP000292445">
    <property type="component" value="Unassembled WGS sequence"/>
</dbReference>
<evidence type="ECO:0000313" key="2">
    <source>
        <dbReference type="EMBL" id="RZS80649.1"/>
    </source>
</evidence>
<reference evidence="2 3" key="1">
    <citation type="submission" date="2019-02" db="EMBL/GenBank/DDBJ databases">
        <title>Genomic Encyclopedia of Type Strains, Phase IV (KMG-IV): sequencing the most valuable type-strain genomes for metagenomic binning, comparative biology and taxonomic classification.</title>
        <authorList>
            <person name="Goeker M."/>
        </authorList>
    </citation>
    <scope>NUCLEOTIDE SEQUENCE [LARGE SCALE GENOMIC DNA]</scope>
    <source>
        <strain evidence="2 3">K24</strain>
    </source>
</reference>
<feature type="signal peptide" evidence="1">
    <location>
        <begin position="1"/>
        <end position="20"/>
    </location>
</feature>
<dbReference type="AlphaFoldDB" id="A0A4Q7NCH7"/>
<sequence>MRDITSNILVVAALAPAVYAATKSDSGVIDLQGAGSVALAVNTGAIAGAGDFVISLQHGDAANLSDAETVAADDLIGTLPATLAAASVYQVGYRGAKRYVRAVITQNGGTSIAAGAVIIKGNLALAGTV</sequence>
<evidence type="ECO:0000313" key="3">
    <source>
        <dbReference type="Proteomes" id="UP000292445"/>
    </source>
</evidence>
<evidence type="ECO:0000256" key="1">
    <source>
        <dbReference type="SAM" id="SignalP"/>
    </source>
</evidence>